<evidence type="ECO:0000256" key="14">
    <source>
        <dbReference type="SAM" id="Phobius"/>
    </source>
</evidence>
<evidence type="ECO:0000256" key="2">
    <source>
        <dbReference type="ARBA" id="ARBA00004651"/>
    </source>
</evidence>
<evidence type="ECO:0000256" key="10">
    <source>
        <dbReference type="ARBA" id="ARBA00022840"/>
    </source>
</evidence>
<reference evidence="16 17" key="1">
    <citation type="submission" date="2022-09" db="EMBL/GenBank/DDBJ databases">
        <authorList>
            <person name="Han X.L."/>
            <person name="Wang Q."/>
            <person name="Lu T."/>
        </authorList>
    </citation>
    <scope>NUCLEOTIDE SEQUENCE [LARGE SCALE GENOMIC DNA]</scope>
    <source>
        <strain evidence="16 17">WQ 127069</strain>
    </source>
</reference>
<evidence type="ECO:0000256" key="5">
    <source>
        <dbReference type="ARBA" id="ARBA00022553"/>
    </source>
</evidence>
<evidence type="ECO:0000256" key="12">
    <source>
        <dbReference type="ARBA" id="ARBA00023012"/>
    </source>
</evidence>
<gene>
    <name evidence="16" type="ORF">OB236_04355</name>
</gene>
<comment type="caution">
    <text evidence="16">The sequence shown here is derived from an EMBL/GenBank/DDBJ whole genome shotgun (WGS) entry which is preliminary data.</text>
</comment>
<dbReference type="InterPro" id="IPR033479">
    <property type="entry name" value="dCache_1"/>
</dbReference>
<evidence type="ECO:0000256" key="1">
    <source>
        <dbReference type="ARBA" id="ARBA00000085"/>
    </source>
</evidence>
<dbReference type="Gene3D" id="3.30.450.20">
    <property type="entry name" value="PAS domain"/>
    <property type="match status" value="1"/>
</dbReference>
<keyword evidence="8" id="KW-0547">Nucleotide-binding</keyword>
<keyword evidence="4" id="KW-1003">Cell membrane</keyword>
<evidence type="ECO:0000256" key="7">
    <source>
        <dbReference type="ARBA" id="ARBA00022692"/>
    </source>
</evidence>
<name>A0ABT2U9N8_9BACL</name>
<dbReference type="Pfam" id="PF02743">
    <property type="entry name" value="dCache_1"/>
    <property type="match status" value="1"/>
</dbReference>
<dbReference type="InterPro" id="IPR010559">
    <property type="entry name" value="Sig_transdc_His_kin_internal"/>
</dbReference>
<keyword evidence="10" id="KW-0067">ATP-binding</keyword>
<dbReference type="InterPro" id="IPR003660">
    <property type="entry name" value="HAMP_dom"/>
</dbReference>
<feature type="transmembrane region" description="Helical" evidence="14">
    <location>
        <begin position="276"/>
        <end position="294"/>
    </location>
</feature>
<dbReference type="Pfam" id="PF06580">
    <property type="entry name" value="His_kinase"/>
    <property type="match status" value="1"/>
</dbReference>
<evidence type="ECO:0000259" key="15">
    <source>
        <dbReference type="PROSITE" id="PS50885"/>
    </source>
</evidence>
<keyword evidence="17" id="KW-1185">Reference proteome</keyword>
<dbReference type="EMBL" id="JAOQIO010000007">
    <property type="protein sequence ID" value="MCU6791359.1"/>
    <property type="molecule type" value="Genomic_DNA"/>
</dbReference>
<keyword evidence="12" id="KW-0902">Two-component regulatory system</keyword>
<dbReference type="SMART" id="SM00387">
    <property type="entry name" value="HATPase_c"/>
    <property type="match status" value="1"/>
</dbReference>
<dbReference type="InterPro" id="IPR004358">
    <property type="entry name" value="Sig_transdc_His_kin-like_C"/>
</dbReference>
<evidence type="ECO:0000256" key="4">
    <source>
        <dbReference type="ARBA" id="ARBA00022475"/>
    </source>
</evidence>
<dbReference type="PANTHER" id="PTHR34220:SF11">
    <property type="entry name" value="SENSOR PROTEIN KINASE HPTS"/>
    <property type="match status" value="1"/>
</dbReference>
<evidence type="ECO:0000313" key="16">
    <source>
        <dbReference type="EMBL" id="MCU6791359.1"/>
    </source>
</evidence>
<feature type="domain" description="HAMP" evidence="15">
    <location>
        <begin position="295"/>
        <end position="347"/>
    </location>
</feature>
<dbReference type="PROSITE" id="PS50885">
    <property type="entry name" value="HAMP"/>
    <property type="match status" value="1"/>
</dbReference>
<comment type="catalytic activity">
    <reaction evidence="1">
        <text>ATP + protein L-histidine = ADP + protein N-phospho-L-histidine.</text>
        <dbReference type="EC" id="2.7.13.3"/>
    </reaction>
</comment>
<evidence type="ECO:0000256" key="13">
    <source>
        <dbReference type="ARBA" id="ARBA00023136"/>
    </source>
</evidence>
<dbReference type="Pfam" id="PF02518">
    <property type="entry name" value="HATPase_c"/>
    <property type="match status" value="1"/>
</dbReference>
<dbReference type="Gene3D" id="1.10.8.500">
    <property type="entry name" value="HAMP domain in histidine kinase"/>
    <property type="match status" value="1"/>
</dbReference>
<evidence type="ECO:0000256" key="9">
    <source>
        <dbReference type="ARBA" id="ARBA00022777"/>
    </source>
</evidence>
<dbReference type="Gene3D" id="3.30.565.10">
    <property type="entry name" value="Histidine kinase-like ATPase, C-terminal domain"/>
    <property type="match status" value="1"/>
</dbReference>
<organism evidence="16 17">
    <name type="scientific">Paenibacillus baimaensis</name>
    <dbReference type="NCBI Taxonomy" id="2982185"/>
    <lineage>
        <taxon>Bacteria</taxon>
        <taxon>Bacillati</taxon>
        <taxon>Bacillota</taxon>
        <taxon>Bacilli</taxon>
        <taxon>Bacillales</taxon>
        <taxon>Paenibacillaceae</taxon>
        <taxon>Paenibacillus</taxon>
    </lineage>
</organism>
<keyword evidence="9 16" id="KW-0418">Kinase</keyword>
<dbReference type="InterPro" id="IPR003594">
    <property type="entry name" value="HATPase_dom"/>
</dbReference>
<dbReference type="CDD" id="cd06225">
    <property type="entry name" value="HAMP"/>
    <property type="match status" value="1"/>
</dbReference>
<dbReference type="PANTHER" id="PTHR34220">
    <property type="entry name" value="SENSOR HISTIDINE KINASE YPDA"/>
    <property type="match status" value="1"/>
</dbReference>
<comment type="subcellular location">
    <subcellularLocation>
        <location evidence="2">Cell membrane</location>
        <topology evidence="2">Multi-pass membrane protein</topology>
    </subcellularLocation>
</comment>
<evidence type="ECO:0000256" key="3">
    <source>
        <dbReference type="ARBA" id="ARBA00012438"/>
    </source>
</evidence>
<accession>A0ABT2U9N8</accession>
<dbReference type="SUPFAM" id="SSF55874">
    <property type="entry name" value="ATPase domain of HSP90 chaperone/DNA topoisomerase II/histidine kinase"/>
    <property type="match status" value="1"/>
</dbReference>
<dbReference type="Pfam" id="PF00672">
    <property type="entry name" value="HAMP"/>
    <property type="match status" value="1"/>
</dbReference>
<proteinExistence type="predicted"/>
<dbReference type="GO" id="GO:0016301">
    <property type="term" value="F:kinase activity"/>
    <property type="evidence" value="ECO:0007669"/>
    <property type="project" value="UniProtKB-KW"/>
</dbReference>
<keyword evidence="5" id="KW-0597">Phosphoprotein</keyword>
<keyword evidence="11 14" id="KW-1133">Transmembrane helix</keyword>
<dbReference type="PRINTS" id="PR00344">
    <property type="entry name" value="BCTRLSENSOR"/>
</dbReference>
<keyword evidence="6" id="KW-0808">Transferase</keyword>
<protein>
    <recommendedName>
        <fullName evidence="3">histidine kinase</fullName>
        <ecNumber evidence="3">2.7.13.3</ecNumber>
    </recommendedName>
</protein>
<dbReference type="InterPro" id="IPR036890">
    <property type="entry name" value="HATPase_C_sf"/>
</dbReference>
<sequence>MITAAISNYMAKDVLRDNAISSSQETLKMVELHISNYMNNLLYINNYIQFDSEMNSLLKESKDISNPNDQALIQSQITAKLGSITNLLNDLYITILIGDHSSIENSYTNYPLFNYDSRQFYQQPWFDQLKSLNAYETYWLGSQPNYILSSQKNNPYLITIARKVQYSSDPFGYVIISAKEKDFNEAFRKVSGNHEIMMVNASGTILSHTDPSRIGQQFPYTNSLSLAHDDAGIIKINGEEYLVASRKTPFSDWSLITLTRYNEATEKINFIQRTNILIQILFFSFFLVILIFLVRQITKPLKGLGRVAAEIESGNLSIRSDIKGNNEIGRLSRSFDKMLNRIEEMLRQTVLEQAHKRKIELEMLQAQINPHFLFNILNSIRLKILLNNDSENASLIQALSTLLRMTINRNNEFIPLVQEVEIVTNYIKLMNMRQQDPIEYEVCLAEDTLLKEVPRLFIQPLIENAYIHGFNEGGGKITISSQLDQALNHLIVSIEDNGKGMTEEQCRLLVEHMVKNEYEIEKNSSGLSGIGLQNVYARMKLVYGPLLRVDIQSAVGEGTRIKLSIPLHKGGDPYV</sequence>
<dbReference type="Proteomes" id="UP001652445">
    <property type="component" value="Unassembled WGS sequence"/>
</dbReference>
<keyword evidence="7 14" id="KW-0812">Transmembrane</keyword>
<keyword evidence="13 14" id="KW-0472">Membrane</keyword>
<evidence type="ECO:0000256" key="8">
    <source>
        <dbReference type="ARBA" id="ARBA00022741"/>
    </source>
</evidence>
<evidence type="ECO:0000256" key="6">
    <source>
        <dbReference type="ARBA" id="ARBA00022679"/>
    </source>
</evidence>
<evidence type="ECO:0000256" key="11">
    <source>
        <dbReference type="ARBA" id="ARBA00022989"/>
    </source>
</evidence>
<dbReference type="SUPFAM" id="SSF158472">
    <property type="entry name" value="HAMP domain-like"/>
    <property type="match status" value="1"/>
</dbReference>
<dbReference type="SMART" id="SM00304">
    <property type="entry name" value="HAMP"/>
    <property type="match status" value="1"/>
</dbReference>
<evidence type="ECO:0000313" key="17">
    <source>
        <dbReference type="Proteomes" id="UP001652445"/>
    </source>
</evidence>
<dbReference type="EC" id="2.7.13.3" evidence="3"/>
<dbReference type="InterPro" id="IPR050640">
    <property type="entry name" value="Bact_2-comp_sensor_kinase"/>
</dbReference>